<reference evidence="2 3" key="1">
    <citation type="submission" date="2016-04" db="EMBL/GenBank/DDBJ databases">
        <title>Genome analyses suggest a sexual origin of heterokaryosis in a supposedly ancient asexual fungus.</title>
        <authorList>
            <person name="Ropars J."/>
            <person name="Sedzielewska K."/>
            <person name="Noel J."/>
            <person name="Charron P."/>
            <person name="Farinelli L."/>
            <person name="Marton T."/>
            <person name="Kruger M."/>
            <person name="Pelin A."/>
            <person name="Brachmann A."/>
            <person name="Corradi N."/>
        </authorList>
    </citation>
    <scope>NUCLEOTIDE SEQUENCE [LARGE SCALE GENOMIC DNA]</scope>
    <source>
        <strain evidence="2 3">C2</strain>
    </source>
</reference>
<dbReference type="InterPro" id="IPR011009">
    <property type="entry name" value="Kinase-like_dom_sf"/>
</dbReference>
<proteinExistence type="predicted"/>
<comment type="caution">
    <text evidence="2">The sequence shown here is derived from an EMBL/GenBank/DDBJ whole genome shotgun (WGS) entry which is preliminary data.</text>
</comment>
<organism evidence="2 3">
    <name type="scientific">Rhizophagus irregularis</name>
    <dbReference type="NCBI Taxonomy" id="588596"/>
    <lineage>
        <taxon>Eukaryota</taxon>
        <taxon>Fungi</taxon>
        <taxon>Fungi incertae sedis</taxon>
        <taxon>Mucoromycota</taxon>
        <taxon>Glomeromycotina</taxon>
        <taxon>Glomeromycetes</taxon>
        <taxon>Glomerales</taxon>
        <taxon>Glomeraceae</taxon>
        <taxon>Rhizophagus</taxon>
    </lineage>
</organism>
<name>A0A2N1M9X5_9GLOM</name>
<dbReference type="AlphaFoldDB" id="A0A2N1M9X5"/>
<evidence type="ECO:0000313" key="3">
    <source>
        <dbReference type="Proteomes" id="UP000233469"/>
    </source>
</evidence>
<dbReference type="SUPFAM" id="SSF56112">
    <property type="entry name" value="Protein kinase-like (PK-like)"/>
    <property type="match status" value="1"/>
</dbReference>
<dbReference type="Gene3D" id="1.10.510.10">
    <property type="entry name" value="Transferase(Phosphotransferase) domain 1"/>
    <property type="match status" value="1"/>
</dbReference>
<gene>
    <name evidence="2" type="ORF">RhiirC2_687558</name>
</gene>
<dbReference type="EMBL" id="LLXL01003605">
    <property type="protein sequence ID" value="PKK58430.1"/>
    <property type="molecule type" value="Genomic_DNA"/>
</dbReference>
<evidence type="ECO:0000259" key="1">
    <source>
        <dbReference type="Pfam" id="PF07714"/>
    </source>
</evidence>
<feature type="domain" description="Serine-threonine/tyrosine-protein kinase catalytic" evidence="1">
    <location>
        <begin position="1"/>
        <end position="64"/>
    </location>
</feature>
<dbReference type="Pfam" id="PF07714">
    <property type="entry name" value="PK_Tyr_Ser-Thr"/>
    <property type="match status" value="1"/>
</dbReference>
<evidence type="ECO:0000313" key="2">
    <source>
        <dbReference type="EMBL" id="PKK58430.1"/>
    </source>
</evidence>
<feature type="non-terminal residue" evidence="2">
    <location>
        <position position="108"/>
    </location>
</feature>
<accession>A0A2N1M9X5</accession>
<dbReference type="Proteomes" id="UP000233469">
    <property type="component" value="Unassembled WGS sequence"/>
</dbReference>
<reference evidence="2 3" key="2">
    <citation type="submission" date="2017-10" db="EMBL/GenBank/DDBJ databases">
        <title>Extensive intraspecific genome diversity in a model arbuscular mycorrhizal fungus.</title>
        <authorList>
            <person name="Chen E.C.H."/>
            <person name="Morin E."/>
            <person name="Baudet D."/>
            <person name="Noel J."/>
            <person name="Ndikumana S."/>
            <person name="Charron P."/>
            <person name="St-Onge C."/>
            <person name="Giorgi J."/>
            <person name="Grigoriev I.V."/>
            <person name="Roux C."/>
            <person name="Martin F.M."/>
            <person name="Corradi N."/>
        </authorList>
    </citation>
    <scope>NUCLEOTIDE SEQUENCE [LARGE SCALE GENOMIC DNA]</scope>
    <source>
        <strain evidence="2 3">C2</strain>
    </source>
</reference>
<sequence>MWQISSGRQPFENIEHDISLTLAIHGGKREEIINGTPIEYSNMYTKCWRYEPNERPSARKLVTILKSINSTPVDEIHLPENDESIPEIPSLHIHAVHWYQPAAKNGDK</sequence>
<dbReference type="GO" id="GO:0004672">
    <property type="term" value="F:protein kinase activity"/>
    <property type="evidence" value="ECO:0007669"/>
    <property type="project" value="InterPro"/>
</dbReference>
<protein>
    <recommendedName>
        <fullName evidence="1">Serine-threonine/tyrosine-protein kinase catalytic domain-containing protein</fullName>
    </recommendedName>
</protein>
<dbReference type="InterPro" id="IPR001245">
    <property type="entry name" value="Ser-Thr/Tyr_kinase_cat_dom"/>
</dbReference>